<feature type="transmembrane region" description="Helical" evidence="1">
    <location>
        <begin position="67"/>
        <end position="87"/>
    </location>
</feature>
<dbReference type="EMBL" id="JWHL01000016">
    <property type="protein sequence ID" value="MBR1369634.1"/>
    <property type="molecule type" value="Genomic_DNA"/>
</dbReference>
<feature type="transmembrane region" description="Helical" evidence="1">
    <location>
        <begin position="26"/>
        <end position="47"/>
    </location>
</feature>
<sequence length="226" mass="25125">MIDIWESAEKSAEYALAAIRDHPGRIPLLMGMMALFPLMMGYTARIYRGEPQPPDLSSPYGLFIDGIRLTIVQFIYSAPVIGAILLITSRQSRLMDLITHADRGLLFSPVGAVFFLLLGVVLLYAVVILISMIGLIRTARSRRIRDGFAFREITTHIRAIGSVPYISAVAFYTVVSLLLSLPAGYLIELTPIGYIPAFFIYVVITLFAARYFTLIYESGLPRRTVG</sequence>
<protein>
    <recommendedName>
        <fullName evidence="4">DUF4013 domain-containing protein</fullName>
    </recommendedName>
</protein>
<comment type="caution">
    <text evidence="2">The sequence shown here is derived from an EMBL/GenBank/DDBJ whole genome shotgun (WGS) entry which is preliminary data.</text>
</comment>
<evidence type="ECO:0000256" key="1">
    <source>
        <dbReference type="SAM" id="Phobius"/>
    </source>
</evidence>
<gene>
    <name evidence="2" type="ORF">RJ53_09140</name>
</gene>
<dbReference type="AlphaFoldDB" id="A0A8J7W743"/>
<keyword evidence="1" id="KW-0472">Membrane</keyword>
<keyword evidence="1" id="KW-0812">Transmembrane</keyword>
<dbReference type="Pfam" id="PF13197">
    <property type="entry name" value="DUF4013"/>
    <property type="match status" value="1"/>
</dbReference>
<reference evidence="2" key="1">
    <citation type="submission" date="2014-12" db="EMBL/GenBank/DDBJ databases">
        <authorList>
            <person name="Huang H.-H."/>
            <person name="Chen S.-C."/>
            <person name="Lai M.-C."/>
        </authorList>
    </citation>
    <scope>NUCLEOTIDE SEQUENCE</scope>
    <source>
        <strain evidence="2">K1F9705b</strain>
    </source>
</reference>
<feature type="transmembrane region" description="Helical" evidence="1">
    <location>
        <begin position="157"/>
        <end position="181"/>
    </location>
</feature>
<evidence type="ECO:0008006" key="4">
    <source>
        <dbReference type="Google" id="ProtNLM"/>
    </source>
</evidence>
<dbReference type="Proteomes" id="UP000730161">
    <property type="component" value="Unassembled WGS sequence"/>
</dbReference>
<name>A0A8J7W743_9EURY</name>
<dbReference type="RefSeq" id="WP_211531365.1">
    <property type="nucleotide sequence ID" value="NZ_JWHL01000016.1"/>
</dbReference>
<keyword evidence="3" id="KW-1185">Reference proteome</keyword>
<feature type="transmembrane region" description="Helical" evidence="1">
    <location>
        <begin position="193"/>
        <end position="213"/>
    </location>
</feature>
<proteinExistence type="predicted"/>
<evidence type="ECO:0000313" key="2">
    <source>
        <dbReference type="EMBL" id="MBR1369634.1"/>
    </source>
</evidence>
<accession>A0A8J7W743</accession>
<organism evidence="2 3">
    <name type="scientific">Methanocalculus chunghsingensis</name>
    <dbReference type="NCBI Taxonomy" id="156457"/>
    <lineage>
        <taxon>Archaea</taxon>
        <taxon>Methanobacteriati</taxon>
        <taxon>Methanobacteriota</taxon>
        <taxon>Stenosarchaea group</taxon>
        <taxon>Methanomicrobia</taxon>
        <taxon>Methanomicrobiales</taxon>
        <taxon>Methanocalculaceae</taxon>
        <taxon>Methanocalculus</taxon>
    </lineage>
</organism>
<dbReference type="InterPro" id="IPR025098">
    <property type="entry name" value="DUF4013"/>
</dbReference>
<keyword evidence="1" id="KW-1133">Transmembrane helix</keyword>
<feature type="transmembrane region" description="Helical" evidence="1">
    <location>
        <begin position="107"/>
        <end position="136"/>
    </location>
</feature>
<evidence type="ECO:0000313" key="3">
    <source>
        <dbReference type="Proteomes" id="UP000730161"/>
    </source>
</evidence>